<proteinExistence type="predicted"/>
<protein>
    <recommendedName>
        <fullName evidence="3">Phage protein</fullName>
    </recommendedName>
</protein>
<keyword evidence="2" id="KW-1185">Reference proteome</keyword>
<dbReference type="Proteomes" id="UP001217485">
    <property type="component" value="Unassembled WGS sequence"/>
</dbReference>
<dbReference type="EMBL" id="JAQNDK010000002">
    <property type="protein sequence ID" value="MDC0680597.1"/>
    <property type="molecule type" value="Genomic_DNA"/>
</dbReference>
<accession>A0ABT5C2F3</accession>
<name>A0ABT5C2F3_9BACT</name>
<evidence type="ECO:0008006" key="3">
    <source>
        <dbReference type="Google" id="ProtNLM"/>
    </source>
</evidence>
<evidence type="ECO:0000313" key="1">
    <source>
        <dbReference type="EMBL" id="MDC0680597.1"/>
    </source>
</evidence>
<gene>
    <name evidence="1" type="ORF">POL72_22855</name>
</gene>
<dbReference type="RefSeq" id="WP_272097629.1">
    <property type="nucleotide sequence ID" value="NZ_JAQNDK010000002.1"/>
</dbReference>
<reference evidence="1 2" key="1">
    <citation type="submission" date="2023-01" db="EMBL/GenBank/DDBJ databases">
        <title>Minimal conservation of predation-associated metabolite biosynthetic gene clusters underscores biosynthetic potential of Myxococcota including descriptions for ten novel species: Archangium lansinium sp. nov., Myxococcus landrumus sp. nov., Nannocystis bai.</title>
        <authorList>
            <person name="Ahearne A."/>
            <person name="Stevens C."/>
            <person name="Dowd S."/>
        </authorList>
    </citation>
    <scope>NUCLEOTIDE SEQUENCE [LARGE SCALE GENOMIC DNA]</scope>
    <source>
        <strain evidence="1 2">WIWO2</strain>
    </source>
</reference>
<evidence type="ECO:0000313" key="2">
    <source>
        <dbReference type="Proteomes" id="UP001217485"/>
    </source>
</evidence>
<organism evidence="1 2">
    <name type="scientific">Sorangium atrum</name>
    <dbReference type="NCBI Taxonomy" id="2995308"/>
    <lineage>
        <taxon>Bacteria</taxon>
        <taxon>Pseudomonadati</taxon>
        <taxon>Myxococcota</taxon>
        <taxon>Polyangia</taxon>
        <taxon>Polyangiales</taxon>
        <taxon>Polyangiaceae</taxon>
        <taxon>Sorangium</taxon>
    </lineage>
</organism>
<comment type="caution">
    <text evidence="1">The sequence shown here is derived from an EMBL/GenBank/DDBJ whole genome shotgun (WGS) entry which is preliminary data.</text>
</comment>
<sequence length="260" mass="27210">MATPYQINIAMDQNTFNALEAGGFYLYGFKGVQTSIQGGAPLVWFQTKTLSLDTTISWEEQYQGYTSQSAIIPGGKIKASASYDMNLGDILQVTSPAGTGTVVTGGTQNAISIANQTTTQMVCGISQVQSVSGSPVATPLCAFPLYGNMLDVFAPIQLVLLEFATTAVNTGTVIFQAFSQAALINLTSEPEVSLSFDINTGWNSSGNPNVQLVPAGANLAPLLLQSSASLNRRILAAQSAHAPAQEARHASRSNGGLIQA</sequence>